<dbReference type="EMBL" id="CP021056">
    <property type="protein sequence ID" value="QXE25064.1"/>
    <property type="molecule type" value="Genomic_DNA"/>
</dbReference>
<dbReference type="RefSeq" id="WP_190602511.1">
    <property type="nucleotide sequence ID" value="NZ_CP021056.1"/>
</dbReference>
<evidence type="ECO:0008006" key="3">
    <source>
        <dbReference type="Google" id="ProtNLM"/>
    </source>
</evidence>
<dbReference type="SUPFAM" id="SSF88723">
    <property type="entry name" value="PIN domain-like"/>
    <property type="match status" value="1"/>
</dbReference>
<reference evidence="1" key="1">
    <citation type="submission" date="2017-04" db="EMBL/GenBank/DDBJ databases">
        <title>Genome deletions in a multicellular cyanobacterial endosymbiont for morphological adaptation in marine diatoms.</title>
        <authorList>
            <person name="Wang Y."/>
            <person name="Gao H."/>
            <person name="Li R."/>
            <person name="Xu X."/>
        </authorList>
    </citation>
    <scope>NUCLEOTIDE SEQUENCE</scope>
    <source>
        <strain evidence="1">FACHB 800</strain>
    </source>
</reference>
<gene>
    <name evidence="1" type="ORF">B6N60_03774</name>
</gene>
<dbReference type="KEGG" id="rsin:B6N60_03774"/>
<dbReference type="InterPro" id="IPR029060">
    <property type="entry name" value="PIN-like_dom_sf"/>
</dbReference>
<evidence type="ECO:0000313" key="2">
    <source>
        <dbReference type="Proteomes" id="UP000683511"/>
    </source>
</evidence>
<keyword evidence="2" id="KW-1185">Reference proteome</keyword>
<proteinExistence type="predicted"/>
<protein>
    <recommendedName>
        <fullName evidence="3">PIN domain-containing protein</fullName>
    </recommendedName>
</protein>
<dbReference type="AlphaFoldDB" id="A0A975Y6A5"/>
<accession>A0A975Y6A5</accession>
<evidence type="ECO:0000313" key="1">
    <source>
        <dbReference type="EMBL" id="QXE25064.1"/>
    </source>
</evidence>
<name>A0A975Y6A5_9NOST</name>
<sequence length="166" mass="18993">MSEMTLPFIRPHQRRVILLDTHPLSQVSHPKIDPKVQQWLKSLQDTNTELRIPEIADYELRRELLKEGKKKSLDRLDALRKICLIPIDSEAMLKAAELWAWVRNQGQPTASNESLDGDVILAAQAILQLNSFDKVIVVTTNIKHISRFTSSGIFVADWRETLDNTV</sequence>
<dbReference type="Gene3D" id="3.40.50.1010">
    <property type="entry name" value="5'-nuclease"/>
    <property type="match status" value="1"/>
</dbReference>
<organism evidence="1 2">
    <name type="scientific">Richelia sinica FACHB-800</name>
    <dbReference type="NCBI Taxonomy" id="1357546"/>
    <lineage>
        <taxon>Bacteria</taxon>
        <taxon>Bacillati</taxon>
        <taxon>Cyanobacteriota</taxon>
        <taxon>Cyanophyceae</taxon>
        <taxon>Nostocales</taxon>
        <taxon>Nostocaceae</taxon>
        <taxon>Richelia</taxon>
    </lineage>
</organism>
<dbReference type="Proteomes" id="UP000683511">
    <property type="component" value="Chromosome"/>
</dbReference>